<name>A0A2M9Z9H9_9LEPT</name>
<sequence length="261" mass="29813">MKLAFRHYPAKEGKKFSAPIIILHGLFGSSKNWMGVADYLSQFSEVYALDLRNHGDSPHSSEHTLSAMAEDVREFLSDRDISQIILLGHSMGGLVAMTIALENPEIVHHLIIQDIAPRDYEFRYDSELSVLNTDVSGFQNRQEVDTAVSGFVPDPFIRNFLLMNLERREEGGYRWKLNVSGISGSRRMFESQFRGENKTYPREVLFILGGASEYFGEKDKEIALRYFPFAKFETIPGGDHYIHFTKAPEFKKILTDYLSSI</sequence>
<dbReference type="Gene3D" id="3.40.50.1820">
    <property type="entry name" value="alpha/beta hydrolase"/>
    <property type="match status" value="1"/>
</dbReference>
<dbReference type="RefSeq" id="WP_100759461.1">
    <property type="nucleotide sequence ID" value="NZ_NPDT01000006.1"/>
</dbReference>
<evidence type="ECO:0000313" key="3">
    <source>
        <dbReference type="EMBL" id="PJZ65043.1"/>
    </source>
</evidence>
<dbReference type="Proteomes" id="UP000231912">
    <property type="component" value="Unassembled WGS sequence"/>
</dbReference>
<gene>
    <name evidence="3" type="ORF">CH371_14005</name>
</gene>
<dbReference type="InterPro" id="IPR000073">
    <property type="entry name" value="AB_hydrolase_1"/>
</dbReference>
<evidence type="ECO:0000259" key="2">
    <source>
        <dbReference type="Pfam" id="PF00561"/>
    </source>
</evidence>
<organism evidence="3 4">
    <name type="scientific">Leptospira wolffii</name>
    <dbReference type="NCBI Taxonomy" id="409998"/>
    <lineage>
        <taxon>Bacteria</taxon>
        <taxon>Pseudomonadati</taxon>
        <taxon>Spirochaetota</taxon>
        <taxon>Spirochaetia</taxon>
        <taxon>Leptospirales</taxon>
        <taxon>Leptospiraceae</taxon>
        <taxon>Leptospira</taxon>
    </lineage>
</organism>
<comment type="caution">
    <text evidence="3">The sequence shown here is derived from an EMBL/GenBank/DDBJ whole genome shotgun (WGS) entry which is preliminary data.</text>
</comment>
<evidence type="ECO:0000256" key="1">
    <source>
        <dbReference type="ARBA" id="ARBA00022801"/>
    </source>
</evidence>
<proteinExistence type="predicted"/>
<protein>
    <submittedName>
        <fullName evidence="3">Alpha/beta hydrolase</fullName>
    </submittedName>
</protein>
<dbReference type="GO" id="GO:0016787">
    <property type="term" value="F:hydrolase activity"/>
    <property type="evidence" value="ECO:0007669"/>
    <property type="project" value="UniProtKB-KW"/>
</dbReference>
<dbReference type="AlphaFoldDB" id="A0A2M9Z9H9"/>
<dbReference type="Pfam" id="PF00561">
    <property type="entry name" value="Abhydrolase_1"/>
    <property type="match status" value="1"/>
</dbReference>
<dbReference type="PANTHER" id="PTHR46118">
    <property type="entry name" value="PROTEIN ABHD11"/>
    <property type="match status" value="1"/>
</dbReference>
<dbReference type="SUPFAM" id="SSF53474">
    <property type="entry name" value="alpha/beta-Hydrolases"/>
    <property type="match status" value="1"/>
</dbReference>
<dbReference type="PANTHER" id="PTHR46118:SF4">
    <property type="entry name" value="PROTEIN ABHD11"/>
    <property type="match status" value="1"/>
</dbReference>
<feature type="domain" description="AB hydrolase-1" evidence="2">
    <location>
        <begin position="19"/>
        <end position="141"/>
    </location>
</feature>
<dbReference type="InterPro" id="IPR029058">
    <property type="entry name" value="AB_hydrolase_fold"/>
</dbReference>
<dbReference type="EMBL" id="NPDT01000006">
    <property type="protein sequence ID" value="PJZ65043.1"/>
    <property type="molecule type" value="Genomic_DNA"/>
</dbReference>
<reference evidence="3 4" key="1">
    <citation type="submission" date="2017-07" db="EMBL/GenBank/DDBJ databases">
        <title>Leptospira spp. isolated from tropical soils.</title>
        <authorList>
            <person name="Thibeaux R."/>
            <person name="Iraola G."/>
            <person name="Ferres I."/>
            <person name="Bierque E."/>
            <person name="Girault D."/>
            <person name="Soupe-Gilbert M.-E."/>
            <person name="Picardeau M."/>
            <person name="Goarant C."/>
        </authorList>
    </citation>
    <scope>NUCLEOTIDE SEQUENCE [LARGE SCALE GENOMIC DNA]</scope>
    <source>
        <strain evidence="3 4">FH2-C-A2</strain>
    </source>
</reference>
<keyword evidence="1 3" id="KW-0378">Hydrolase</keyword>
<evidence type="ECO:0000313" key="4">
    <source>
        <dbReference type="Proteomes" id="UP000231912"/>
    </source>
</evidence>
<accession>A0A2M9Z9H9</accession>